<keyword evidence="3" id="KW-1185">Reference proteome</keyword>
<dbReference type="AlphaFoldDB" id="F4PVD6"/>
<protein>
    <recommendedName>
        <fullName evidence="4">Pentacotripeptide-repeat region of PRORP domain-containing protein</fullName>
    </recommendedName>
</protein>
<dbReference type="Proteomes" id="UP000007797">
    <property type="component" value="Unassembled WGS sequence"/>
</dbReference>
<dbReference type="InterPro" id="IPR011990">
    <property type="entry name" value="TPR-like_helical_dom_sf"/>
</dbReference>
<proteinExistence type="predicted"/>
<dbReference type="KEGG" id="dfa:DFA_07059"/>
<dbReference type="GeneID" id="14872184"/>
<evidence type="ECO:0008006" key="4">
    <source>
        <dbReference type="Google" id="ProtNLM"/>
    </source>
</evidence>
<organism evidence="2 3">
    <name type="scientific">Cavenderia fasciculata</name>
    <name type="common">Slime mold</name>
    <name type="synonym">Dictyostelium fasciculatum</name>
    <dbReference type="NCBI Taxonomy" id="261658"/>
    <lineage>
        <taxon>Eukaryota</taxon>
        <taxon>Amoebozoa</taxon>
        <taxon>Evosea</taxon>
        <taxon>Eumycetozoa</taxon>
        <taxon>Dictyostelia</taxon>
        <taxon>Acytosteliales</taxon>
        <taxon>Cavenderiaceae</taxon>
        <taxon>Cavenderia</taxon>
    </lineage>
</organism>
<dbReference type="Gene3D" id="1.25.40.10">
    <property type="entry name" value="Tetratricopeptide repeat domain"/>
    <property type="match status" value="1"/>
</dbReference>
<feature type="compositionally biased region" description="Basic and acidic residues" evidence="1">
    <location>
        <begin position="73"/>
        <end position="82"/>
    </location>
</feature>
<dbReference type="EMBL" id="GL883013">
    <property type="protein sequence ID" value="EGG19950.1"/>
    <property type="molecule type" value="Genomic_DNA"/>
</dbReference>
<name>F4PVD6_CACFS</name>
<evidence type="ECO:0000256" key="1">
    <source>
        <dbReference type="SAM" id="MobiDB-lite"/>
    </source>
</evidence>
<accession>F4PVD6</accession>
<feature type="region of interest" description="Disordered" evidence="1">
    <location>
        <begin position="60"/>
        <end position="82"/>
    </location>
</feature>
<dbReference type="RefSeq" id="XP_004366933.1">
    <property type="nucleotide sequence ID" value="XM_004366876.1"/>
</dbReference>
<reference evidence="3" key="1">
    <citation type="journal article" date="2011" name="Genome Res.">
        <title>Phylogeny-wide analysis of social amoeba genomes highlights ancient origins for complex intercellular communication.</title>
        <authorList>
            <person name="Heidel A.J."/>
            <person name="Lawal H.M."/>
            <person name="Felder M."/>
            <person name="Schilde C."/>
            <person name="Helps N.R."/>
            <person name="Tunggal B."/>
            <person name="Rivero F."/>
            <person name="John U."/>
            <person name="Schleicher M."/>
            <person name="Eichinger L."/>
            <person name="Platzer M."/>
            <person name="Noegel A.A."/>
            <person name="Schaap P."/>
            <person name="Gloeckner G."/>
        </authorList>
    </citation>
    <scope>NUCLEOTIDE SEQUENCE [LARGE SCALE GENOMIC DNA]</scope>
    <source>
        <strain evidence="3">SH3</strain>
    </source>
</reference>
<gene>
    <name evidence="2" type="ORF">DFA_07059</name>
</gene>
<evidence type="ECO:0000313" key="2">
    <source>
        <dbReference type="EMBL" id="EGG19950.1"/>
    </source>
</evidence>
<evidence type="ECO:0000313" key="3">
    <source>
        <dbReference type="Proteomes" id="UP000007797"/>
    </source>
</evidence>
<sequence>MNNLIRYSSSLLNRVGSISTTTTTTTTTTTLTKLFQSSNSIINTTRYYCSIVIEERISKKVKPSRQQQQQQIDKYKRQKNDYSEPIKQKQVESFENYISSTVKGEEDINSIDDENLIDSTIEPSPFEIRDTQHIYYKQSPLLYLEKSALHDYFSQQLMVDGVFDRSRLEASLVLQGSDYNHPTILFGLFGWLENLKINDIELFSMLLEYMKQYKKHSRFLTIYKYMRANMEDKFTINTYNMALGVCVDIGEFGLARLVVKDIIAKKEQGVFMNSATMVERLKLAVAMGGALYLEELIKKVMDPVRSTWLTDRSDQLNAQVLESILNHGKRDVERTLTMYKEMRTRGYEIGQHVYHTLLIGFASLARYDLMDQIWKDLDQSNTIPLAKTVAALVVILNRKDMQQVETSLFNHVKNSNYNFLLDTPEVISARTKLFCARRTDGQEIVSLLNNLKQRGKMTVELLHIILAHILKSKAPWSKKIIDDIYTLVVEISSVKYHSRPPLKLYEMLLSTAITRKYGTEVTRWIREMNSFGIEYSPAIISYLMRYYLVVISKEIEKEKVEKNNNNNLLAKVELEKLILQIGPLKDRDFDKLAASLVFHLQNNSIEKIEQFEKRIEQINSANCFYAQQILNHVIYYCLLCKMEEPALRYFEMAETLARQARTTVSDRVYYQFIAYYRHQAREDKYIKWMDKFKQTRYTYNPIHMAREYEYLIITNIGTVLNKSELSEQSIQDSKYKRK</sequence>